<reference evidence="11" key="1">
    <citation type="journal article" date="2014" name="PLoS ONE">
        <title>The genome and linkage map of the northern pike (Esox lucius): conserved synteny revealed between the salmonid sister group and the Neoteleostei.</title>
        <authorList>
            <person name="Rondeau E.B."/>
            <person name="Minkley D.R."/>
            <person name="Leong J.S."/>
            <person name="Messmer A.M."/>
            <person name="Jantzen J.R."/>
            <person name="von Schalburg K.R."/>
            <person name="Lemon C."/>
            <person name="Bird N.H."/>
            <person name="Koop B.F."/>
        </authorList>
    </citation>
    <scope>NUCLEOTIDE SEQUENCE</scope>
</reference>
<sequence length="222" mass="24846">LMTTNSIWMLVLCAYFTLTVRADCGKDCAFCVYRLLGRNTAITTLSCSIECDGNLDATKIHLCRDVLLEEERDSVDQPEEVSGKHQNLAKRYGGFMKRYGGFMNRRNLPTEEGGAPDGENRPVAEEEDIRLEILKILNAEAGDGDREEAMGYGGFIRNDGDLGALNGPGRPLKKRYGGFMRRVGRPEWVETPKIQQGPMKRTWEAGESPLDQIQKRYGGFMG</sequence>
<dbReference type="GO" id="GO:0001515">
    <property type="term" value="F:opioid peptide activity"/>
    <property type="evidence" value="ECO:0007669"/>
    <property type="project" value="UniProtKB-KW"/>
</dbReference>
<accession>A0A3P9AGL1</accession>
<comment type="subcellular location">
    <subcellularLocation>
        <location evidence="1">Secreted</location>
    </subcellularLocation>
</comment>
<dbReference type="GO" id="GO:0007218">
    <property type="term" value="P:neuropeptide signaling pathway"/>
    <property type="evidence" value="ECO:0007669"/>
    <property type="project" value="UniProtKB-KW"/>
</dbReference>
<keyword evidence="4" id="KW-0165">Cleavage on pair of basic residues</keyword>
<dbReference type="Ensembl" id="ENSELUT00000031644.3">
    <property type="protein sequence ID" value="ENSELUP00000039892.3"/>
    <property type="gene ID" value="ENSELUG00000020208.3"/>
</dbReference>
<dbReference type="Bgee" id="ENSELUG00000020208">
    <property type="expression patterns" value="Expressed in digestive tract and 7 other cell types or tissues"/>
</dbReference>
<comment type="similarity">
    <text evidence="2">Belongs to the opioid neuropeptide precursor family.</text>
</comment>
<dbReference type="GeneTree" id="ENSGT00950000183149"/>
<evidence type="ECO:0000256" key="9">
    <source>
        <dbReference type="SAM" id="SignalP"/>
    </source>
</evidence>
<keyword evidence="7" id="KW-0257">Endorphin</keyword>
<keyword evidence="3" id="KW-0964">Secreted</keyword>
<evidence type="ECO:0000256" key="6">
    <source>
        <dbReference type="ARBA" id="ARBA00023157"/>
    </source>
</evidence>
<dbReference type="GO" id="GO:0005576">
    <property type="term" value="C:extracellular region"/>
    <property type="evidence" value="ECO:0007669"/>
    <property type="project" value="UniProtKB-SubCell"/>
</dbReference>
<dbReference type="GO" id="GO:0007600">
    <property type="term" value="P:sensory perception"/>
    <property type="evidence" value="ECO:0007669"/>
    <property type="project" value="TreeGrafter"/>
</dbReference>
<organism evidence="10 11">
    <name type="scientific">Esox lucius</name>
    <name type="common">Northern pike</name>
    <dbReference type="NCBI Taxonomy" id="8010"/>
    <lineage>
        <taxon>Eukaryota</taxon>
        <taxon>Metazoa</taxon>
        <taxon>Chordata</taxon>
        <taxon>Craniata</taxon>
        <taxon>Vertebrata</taxon>
        <taxon>Euteleostomi</taxon>
        <taxon>Actinopterygii</taxon>
        <taxon>Neopterygii</taxon>
        <taxon>Teleostei</taxon>
        <taxon>Protacanthopterygii</taxon>
        <taxon>Esociformes</taxon>
        <taxon>Esocidae</taxon>
        <taxon>Esox</taxon>
    </lineage>
</organism>
<evidence type="ECO:0000256" key="2">
    <source>
        <dbReference type="ARBA" id="ARBA00008543"/>
    </source>
</evidence>
<keyword evidence="6" id="KW-1015">Disulfide bond</keyword>
<keyword evidence="11" id="KW-1185">Reference proteome</keyword>
<feature type="signal peptide" evidence="9">
    <location>
        <begin position="1"/>
        <end position="22"/>
    </location>
</feature>
<evidence type="ECO:0000256" key="8">
    <source>
        <dbReference type="ARBA" id="ARBA00023320"/>
    </source>
</evidence>
<keyword evidence="5" id="KW-0555">Opioid peptide</keyword>
<keyword evidence="9" id="KW-0732">Signal</keyword>
<dbReference type="GO" id="GO:0043025">
    <property type="term" value="C:neuronal cell body"/>
    <property type="evidence" value="ECO:0007669"/>
    <property type="project" value="TreeGrafter"/>
</dbReference>
<reference evidence="10" key="3">
    <citation type="submission" date="2025-08" db="UniProtKB">
        <authorList>
            <consortium name="Ensembl"/>
        </authorList>
    </citation>
    <scope>IDENTIFICATION</scope>
</reference>
<dbReference type="PANTHER" id="PTHR11438:SF3">
    <property type="entry name" value="PROENKEPHALIN-A"/>
    <property type="match status" value="1"/>
</dbReference>
<dbReference type="GO" id="GO:0007268">
    <property type="term" value="P:chemical synaptic transmission"/>
    <property type="evidence" value="ECO:0007669"/>
    <property type="project" value="TreeGrafter"/>
</dbReference>
<dbReference type="Pfam" id="PF01160">
    <property type="entry name" value="Opiods_neuropep"/>
    <property type="match status" value="1"/>
</dbReference>
<reference evidence="10" key="4">
    <citation type="submission" date="2025-09" db="UniProtKB">
        <authorList>
            <consortium name="Ensembl"/>
        </authorList>
    </citation>
    <scope>IDENTIFICATION</scope>
</reference>
<evidence type="ECO:0000313" key="11">
    <source>
        <dbReference type="Proteomes" id="UP000265140"/>
    </source>
</evidence>
<dbReference type="GO" id="GO:0005886">
    <property type="term" value="C:plasma membrane"/>
    <property type="evidence" value="ECO:0007669"/>
    <property type="project" value="TreeGrafter"/>
</dbReference>
<keyword evidence="8" id="KW-0527">Neuropeptide</keyword>
<evidence type="ECO:0000256" key="7">
    <source>
        <dbReference type="ARBA" id="ARBA00023205"/>
    </source>
</evidence>
<dbReference type="Proteomes" id="UP000265140">
    <property type="component" value="Chromosome 3"/>
</dbReference>
<dbReference type="PANTHER" id="PTHR11438">
    <property type="entry name" value="PROENKEPHALIN"/>
    <property type="match status" value="1"/>
</dbReference>
<protein>
    <recommendedName>
        <fullName evidence="12">Synenkephalin</fullName>
    </recommendedName>
</protein>
<dbReference type="GO" id="GO:0043679">
    <property type="term" value="C:axon terminus"/>
    <property type="evidence" value="ECO:0007669"/>
    <property type="project" value="TreeGrafter"/>
</dbReference>
<dbReference type="FunCoup" id="A0A3P9AGL1">
    <property type="interactions" value="248"/>
</dbReference>
<evidence type="ECO:0000256" key="5">
    <source>
        <dbReference type="ARBA" id="ARBA00022901"/>
    </source>
</evidence>
<evidence type="ECO:0008006" key="12">
    <source>
        <dbReference type="Google" id="ProtNLM"/>
    </source>
</evidence>
<reference evidence="10" key="2">
    <citation type="submission" date="2020-02" db="EMBL/GenBank/DDBJ databases">
        <title>Esox lucius (northern pike) genome, fEsoLuc1, primary haplotype.</title>
        <authorList>
            <person name="Myers G."/>
            <person name="Karagic N."/>
            <person name="Meyer A."/>
            <person name="Pippel M."/>
            <person name="Reichard M."/>
            <person name="Winkler S."/>
            <person name="Tracey A."/>
            <person name="Sims Y."/>
            <person name="Howe K."/>
            <person name="Rhie A."/>
            <person name="Formenti G."/>
            <person name="Durbin R."/>
            <person name="Fedrigo O."/>
            <person name="Jarvis E.D."/>
        </authorList>
    </citation>
    <scope>NUCLEOTIDE SEQUENCE [LARGE SCALE GENOMIC DNA]</scope>
</reference>
<dbReference type="AlphaFoldDB" id="A0A3P9AGL1"/>
<dbReference type="OMA" id="MLLAGTC"/>
<proteinExistence type="inferred from homology"/>
<dbReference type="InParanoid" id="A0A3P9AGL1"/>
<evidence type="ECO:0000256" key="1">
    <source>
        <dbReference type="ARBA" id="ARBA00004613"/>
    </source>
</evidence>
<feature type="chain" id="PRO_5044234244" description="Synenkephalin" evidence="9">
    <location>
        <begin position="23"/>
        <end position="222"/>
    </location>
</feature>
<dbReference type="InterPro" id="IPR006024">
    <property type="entry name" value="Opioid_neupept"/>
</dbReference>
<dbReference type="GO" id="GO:0030425">
    <property type="term" value="C:dendrite"/>
    <property type="evidence" value="ECO:0007669"/>
    <property type="project" value="TreeGrafter"/>
</dbReference>
<dbReference type="GO" id="GO:0031628">
    <property type="term" value="F:opioid receptor binding"/>
    <property type="evidence" value="ECO:0007669"/>
    <property type="project" value="TreeGrafter"/>
</dbReference>
<dbReference type="PRINTS" id="PR01028">
    <property type="entry name" value="OPIOIDPRCRSR"/>
</dbReference>
<evidence type="ECO:0000256" key="3">
    <source>
        <dbReference type="ARBA" id="ARBA00022525"/>
    </source>
</evidence>
<evidence type="ECO:0000313" key="10">
    <source>
        <dbReference type="Ensembl" id="ENSELUP00000039892.3"/>
    </source>
</evidence>
<dbReference type="STRING" id="8010.ENSELUP00000039897"/>
<evidence type="ECO:0000256" key="4">
    <source>
        <dbReference type="ARBA" id="ARBA00022685"/>
    </source>
</evidence>
<name>A0A3P9AGL1_ESOLU</name>